<dbReference type="Proteomes" id="UP000886998">
    <property type="component" value="Unassembled WGS sequence"/>
</dbReference>
<comment type="caution">
    <text evidence="14">The sequence shown here is derived from an EMBL/GenBank/DDBJ whole genome shotgun (WGS) entry which is preliminary data.</text>
</comment>
<evidence type="ECO:0000256" key="9">
    <source>
        <dbReference type="ARBA" id="ARBA00023180"/>
    </source>
</evidence>
<dbReference type="EMBL" id="BMAV01027543">
    <property type="protein sequence ID" value="GFS60113.1"/>
    <property type="molecule type" value="Genomic_DNA"/>
</dbReference>
<evidence type="ECO:0000313" key="15">
    <source>
        <dbReference type="Proteomes" id="UP000886998"/>
    </source>
</evidence>
<dbReference type="PANTHER" id="PTHR42643">
    <property type="entry name" value="IONOTROPIC RECEPTOR 20A-RELATED"/>
    <property type="match status" value="1"/>
</dbReference>
<dbReference type="GO" id="GO:0015276">
    <property type="term" value="F:ligand-gated monoatomic ion channel activity"/>
    <property type="evidence" value="ECO:0007669"/>
    <property type="project" value="InterPro"/>
</dbReference>
<dbReference type="OrthoDB" id="6117597at2759"/>
<evidence type="ECO:0000256" key="1">
    <source>
        <dbReference type="ARBA" id="ARBA00004651"/>
    </source>
</evidence>
<feature type="domain" description="Ionotropic glutamate receptor L-glutamate and glycine-binding" evidence="13">
    <location>
        <begin position="26"/>
        <end position="105"/>
    </location>
</feature>
<gene>
    <name evidence="14" type="primary">AVEN_106369_1</name>
    <name evidence="14" type="ORF">TNIN_335241</name>
</gene>
<evidence type="ECO:0000256" key="4">
    <source>
        <dbReference type="ARBA" id="ARBA00022692"/>
    </source>
</evidence>
<evidence type="ECO:0000256" key="10">
    <source>
        <dbReference type="ARBA" id="ARBA00023286"/>
    </source>
</evidence>
<sequence>MLCLIIVAADNQGKFLAKRAINFADGADGKLLECLAEKLNFQFEILSSTTGGSLHINGSWDGVLGLIERGEADMGLGLLVFSEQRLEAFDFSSSYGALEKVFVVKEPGQMPKITAFTYPFSLNVWILYALMILTATVLFQRIMFRNATLLGSFLSVLGSIVTQGMENVKDSPRRRVLFGLWLTIAAVMPFLYNTSFLSFLTMPEKVPVPKNFKELSELVSTGKYKCLVPKESIDGDLLLESGVNYLRKLGKAIKKNNWKYSYAEKLENLLDDTTAVIIPTDGITARLGSPPYISVKMSDDSFGIWHSGILFKKGFCCLERLNFMLSGITNGGFHKKWMGDFAFHETIHKRLELKHEEPQLQLTLQDLKLAFLSLGFGYTLAFLVFLGEVKIPKPFEIFYS</sequence>
<evidence type="ECO:0000256" key="2">
    <source>
        <dbReference type="ARBA" id="ARBA00022448"/>
    </source>
</evidence>
<evidence type="ECO:0000256" key="11">
    <source>
        <dbReference type="ARBA" id="ARBA00023303"/>
    </source>
</evidence>
<keyword evidence="9" id="KW-0325">Glycoprotein</keyword>
<evidence type="ECO:0000256" key="6">
    <source>
        <dbReference type="ARBA" id="ARBA00023065"/>
    </source>
</evidence>
<keyword evidence="11" id="KW-0407">Ion channel</keyword>
<dbReference type="Pfam" id="PF10613">
    <property type="entry name" value="Lig_chan-Glu_bd"/>
    <property type="match status" value="1"/>
</dbReference>
<dbReference type="Gene3D" id="3.40.190.10">
    <property type="entry name" value="Periplasmic binding protein-like II"/>
    <property type="match status" value="1"/>
</dbReference>
<dbReference type="AlphaFoldDB" id="A0A8X6IVM3"/>
<dbReference type="SUPFAM" id="SSF53850">
    <property type="entry name" value="Periplasmic binding protein-like II"/>
    <property type="match status" value="1"/>
</dbReference>
<keyword evidence="7 12" id="KW-0472">Membrane</keyword>
<keyword evidence="15" id="KW-1185">Reference proteome</keyword>
<feature type="transmembrane region" description="Helical" evidence="12">
    <location>
        <begin position="369"/>
        <end position="387"/>
    </location>
</feature>
<keyword evidence="3" id="KW-1003">Cell membrane</keyword>
<evidence type="ECO:0000256" key="12">
    <source>
        <dbReference type="SAM" id="Phobius"/>
    </source>
</evidence>
<dbReference type="Gene3D" id="1.10.287.70">
    <property type="match status" value="1"/>
</dbReference>
<protein>
    <submittedName>
        <fullName evidence="14">Lig_chan-Glu_bd domain-containing protein</fullName>
    </submittedName>
</protein>
<keyword evidence="4 12" id="KW-0812">Transmembrane</keyword>
<keyword evidence="5 12" id="KW-1133">Transmembrane helix</keyword>
<feature type="transmembrane region" description="Helical" evidence="12">
    <location>
        <begin position="120"/>
        <end position="139"/>
    </location>
</feature>
<keyword evidence="2" id="KW-0813">Transport</keyword>
<evidence type="ECO:0000313" key="14">
    <source>
        <dbReference type="EMBL" id="GFS60113.1"/>
    </source>
</evidence>
<keyword evidence="8" id="KW-0675">Receptor</keyword>
<name>A0A8X6IVM3_9ARAC</name>
<dbReference type="InterPro" id="IPR052192">
    <property type="entry name" value="Insect_Ionotropic_Sensory_Rcpt"/>
</dbReference>
<dbReference type="PANTHER" id="PTHR42643:SF38">
    <property type="entry name" value="IONOTROPIC RECEPTOR 100A"/>
    <property type="match status" value="1"/>
</dbReference>
<keyword evidence="6" id="KW-0406">Ion transport</keyword>
<evidence type="ECO:0000259" key="13">
    <source>
        <dbReference type="Pfam" id="PF10613"/>
    </source>
</evidence>
<feature type="transmembrane region" description="Helical" evidence="12">
    <location>
        <begin position="177"/>
        <end position="200"/>
    </location>
</feature>
<evidence type="ECO:0000256" key="7">
    <source>
        <dbReference type="ARBA" id="ARBA00023136"/>
    </source>
</evidence>
<feature type="transmembrane region" description="Helical" evidence="12">
    <location>
        <begin position="146"/>
        <end position="165"/>
    </location>
</feature>
<dbReference type="InterPro" id="IPR019594">
    <property type="entry name" value="Glu/Gly-bd"/>
</dbReference>
<reference evidence="14" key="1">
    <citation type="submission" date="2020-08" db="EMBL/GenBank/DDBJ databases">
        <title>Multicomponent nature underlies the extraordinary mechanical properties of spider dragline silk.</title>
        <authorList>
            <person name="Kono N."/>
            <person name="Nakamura H."/>
            <person name="Mori M."/>
            <person name="Yoshida Y."/>
            <person name="Ohtoshi R."/>
            <person name="Malay A.D."/>
            <person name="Moran D.A.P."/>
            <person name="Tomita M."/>
            <person name="Numata K."/>
            <person name="Arakawa K."/>
        </authorList>
    </citation>
    <scope>NUCLEOTIDE SEQUENCE</scope>
</reference>
<organism evidence="14 15">
    <name type="scientific">Trichonephila inaurata madagascariensis</name>
    <dbReference type="NCBI Taxonomy" id="2747483"/>
    <lineage>
        <taxon>Eukaryota</taxon>
        <taxon>Metazoa</taxon>
        <taxon>Ecdysozoa</taxon>
        <taxon>Arthropoda</taxon>
        <taxon>Chelicerata</taxon>
        <taxon>Arachnida</taxon>
        <taxon>Araneae</taxon>
        <taxon>Araneomorphae</taxon>
        <taxon>Entelegynae</taxon>
        <taxon>Araneoidea</taxon>
        <taxon>Nephilidae</taxon>
        <taxon>Trichonephila</taxon>
        <taxon>Trichonephila inaurata</taxon>
    </lineage>
</organism>
<comment type="subcellular location">
    <subcellularLocation>
        <location evidence="1">Cell membrane</location>
        <topology evidence="1">Multi-pass membrane protein</topology>
    </subcellularLocation>
</comment>
<proteinExistence type="predicted"/>
<evidence type="ECO:0000256" key="5">
    <source>
        <dbReference type="ARBA" id="ARBA00022989"/>
    </source>
</evidence>
<dbReference type="GO" id="GO:0005886">
    <property type="term" value="C:plasma membrane"/>
    <property type="evidence" value="ECO:0007669"/>
    <property type="project" value="UniProtKB-SubCell"/>
</dbReference>
<evidence type="ECO:0000256" key="3">
    <source>
        <dbReference type="ARBA" id="ARBA00022475"/>
    </source>
</evidence>
<evidence type="ECO:0000256" key="8">
    <source>
        <dbReference type="ARBA" id="ARBA00023170"/>
    </source>
</evidence>
<accession>A0A8X6IVM3</accession>
<keyword evidence="10" id="KW-1071">Ligand-gated ion channel</keyword>